<dbReference type="SUPFAM" id="SSF88659">
    <property type="entry name" value="Sigma3 and sigma4 domains of RNA polymerase sigma factors"/>
    <property type="match status" value="1"/>
</dbReference>
<feature type="transmembrane region" description="Helical" evidence="8">
    <location>
        <begin position="276"/>
        <end position="297"/>
    </location>
</feature>
<reference evidence="12" key="1">
    <citation type="journal article" date="2019" name="Int. J. Syst. Evol. Microbiol.">
        <title>The Global Catalogue of Microorganisms (GCM) 10K type strain sequencing project: providing services to taxonomists for standard genome sequencing and annotation.</title>
        <authorList>
            <consortium name="The Broad Institute Genomics Platform"/>
            <consortium name="The Broad Institute Genome Sequencing Center for Infectious Disease"/>
            <person name="Wu L."/>
            <person name="Ma J."/>
        </authorList>
    </citation>
    <scope>NUCLEOTIDE SEQUENCE [LARGE SCALE GENOMIC DNA]</scope>
    <source>
        <strain evidence="12">KCTC 52473</strain>
    </source>
</reference>
<keyword evidence="2 6" id="KW-0805">Transcription regulation</keyword>
<dbReference type="InterPro" id="IPR013249">
    <property type="entry name" value="RNA_pol_sigma70_r4_t2"/>
</dbReference>
<dbReference type="SUPFAM" id="SSF88946">
    <property type="entry name" value="Sigma2 domain of RNA polymerase sigma factors"/>
    <property type="match status" value="1"/>
</dbReference>
<dbReference type="Pfam" id="PF08281">
    <property type="entry name" value="Sigma70_r4_2"/>
    <property type="match status" value="1"/>
</dbReference>
<proteinExistence type="inferred from homology"/>
<comment type="similarity">
    <text evidence="1 6">Belongs to the sigma-70 factor family. ECF subfamily.</text>
</comment>
<evidence type="ECO:0000256" key="7">
    <source>
        <dbReference type="SAM" id="Coils"/>
    </source>
</evidence>
<feature type="transmembrane region" description="Helical" evidence="8">
    <location>
        <begin position="309"/>
        <end position="331"/>
    </location>
</feature>
<evidence type="ECO:0000256" key="4">
    <source>
        <dbReference type="ARBA" id="ARBA00023125"/>
    </source>
</evidence>
<dbReference type="InterPro" id="IPR036388">
    <property type="entry name" value="WH-like_DNA-bd_sf"/>
</dbReference>
<evidence type="ECO:0000259" key="9">
    <source>
        <dbReference type="Pfam" id="PF04542"/>
    </source>
</evidence>
<gene>
    <name evidence="11" type="ORF">ACFOHL_16155</name>
</gene>
<dbReference type="InterPro" id="IPR013325">
    <property type="entry name" value="RNA_pol_sigma_r2"/>
</dbReference>
<evidence type="ECO:0000256" key="2">
    <source>
        <dbReference type="ARBA" id="ARBA00023015"/>
    </source>
</evidence>
<keyword evidence="12" id="KW-1185">Reference proteome</keyword>
<feature type="transmembrane region" description="Helical" evidence="8">
    <location>
        <begin position="434"/>
        <end position="456"/>
    </location>
</feature>
<dbReference type="Proteomes" id="UP001595478">
    <property type="component" value="Unassembled WGS sequence"/>
</dbReference>
<dbReference type="RefSeq" id="WP_376921271.1">
    <property type="nucleotide sequence ID" value="NZ_JBHRSW010000047.1"/>
</dbReference>
<dbReference type="NCBIfam" id="TIGR02937">
    <property type="entry name" value="sigma70-ECF"/>
    <property type="match status" value="1"/>
</dbReference>
<feature type="domain" description="RNA polymerase sigma-70 region 2" evidence="9">
    <location>
        <begin position="35"/>
        <end position="101"/>
    </location>
</feature>
<keyword evidence="7" id="KW-0175">Coiled coil</keyword>
<dbReference type="PROSITE" id="PS01063">
    <property type="entry name" value="SIGMA70_ECF"/>
    <property type="match status" value="1"/>
</dbReference>
<dbReference type="EMBL" id="JBHRSW010000047">
    <property type="protein sequence ID" value="MFC3123156.1"/>
    <property type="molecule type" value="Genomic_DNA"/>
</dbReference>
<evidence type="ECO:0000313" key="12">
    <source>
        <dbReference type="Proteomes" id="UP001595478"/>
    </source>
</evidence>
<keyword evidence="8" id="KW-1133">Transmembrane helix</keyword>
<keyword evidence="3 6" id="KW-0731">Sigma factor</keyword>
<keyword evidence="5 6" id="KW-0804">Transcription</keyword>
<sequence>MFHLIGKLTRNKEQTDTALVLACLGGNRDAFTSIVVRYQTLLCTIAYAAIGDIKHSEDLAQEAFVEAWRKLDNLREPEKLKSWLCGILRFKINHFLRKEAKQIVNDADELTTELKRVSNEAKLEDAAISAQEQAILWQALAHIPETYREPLVLFYREHNSVQAVALKLDLSEEAAKQRLSRGRKLLQKAVQSMVERSLKHTRSGTAFTLAVLASINMSSPPAKAAMIGAGSVKAASTAKWMSLAPVLAIFSGFISAFFGLRAGLDQARTRNERKRVILFTVLFFLFAGVYVSIIFVLKHLAMSWPEYTHVALVLSQILTFSFLISYLVLTFKMVTGTRKLRAFERQNNAHAFTQTDDENFQKKREYKSVIRLAGIPLIHIRFGMPEEGDTPVNAWIAGGELAFGRLIAWGGVAVAPISVGIVSLGVISIGAVSIGLLSLGTITLGLIGFGASAIAYKAYASLSALGWQSAFSNAFSIANEAAIGPISQAKHVNSELAAELTNINVFAQHYSWILLLMSIAVIVPSIWYSIKVRERLKLP</sequence>
<feature type="transmembrane region" description="Helical" evidence="8">
    <location>
        <begin position="240"/>
        <end position="264"/>
    </location>
</feature>
<keyword evidence="8" id="KW-0472">Membrane</keyword>
<name>A0ABV7FV93_9ALTE</name>
<dbReference type="InterPro" id="IPR014284">
    <property type="entry name" value="RNA_pol_sigma-70_dom"/>
</dbReference>
<evidence type="ECO:0000256" key="8">
    <source>
        <dbReference type="SAM" id="Phobius"/>
    </source>
</evidence>
<dbReference type="Gene3D" id="1.10.1740.10">
    <property type="match status" value="1"/>
</dbReference>
<dbReference type="PANTHER" id="PTHR43133:SF51">
    <property type="entry name" value="RNA POLYMERASE SIGMA FACTOR"/>
    <property type="match status" value="1"/>
</dbReference>
<comment type="caution">
    <text evidence="11">The sequence shown here is derived from an EMBL/GenBank/DDBJ whole genome shotgun (WGS) entry which is preliminary data.</text>
</comment>
<dbReference type="InterPro" id="IPR013324">
    <property type="entry name" value="RNA_pol_sigma_r3/r4-like"/>
</dbReference>
<feature type="domain" description="RNA polymerase sigma factor 70 region 4 type 2" evidence="10">
    <location>
        <begin position="135"/>
        <end position="186"/>
    </location>
</feature>
<dbReference type="Gene3D" id="1.10.10.10">
    <property type="entry name" value="Winged helix-like DNA-binding domain superfamily/Winged helix DNA-binding domain"/>
    <property type="match status" value="1"/>
</dbReference>
<organism evidence="11 12">
    <name type="scientific">Agaribacter flavus</name>
    <dbReference type="NCBI Taxonomy" id="1902781"/>
    <lineage>
        <taxon>Bacteria</taxon>
        <taxon>Pseudomonadati</taxon>
        <taxon>Pseudomonadota</taxon>
        <taxon>Gammaproteobacteria</taxon>
        <taxon>Alteromonadales</taxon>
        <taxon>Alteromonadaceae</taxon>
        <taxon>Agaribacter</taxon>
    </lineage>
</organism>
<accession>A0ABV7FV93</accession>
<dbReference type="PANTHER" id="PTHR43133">
    <property type="entry name" value="RNA POLYMERASE ECF-TYPE SIGMA FACTO"/>
    <property type="match status" value="1"/>
</dbReference>
<feature type="transmembrane region" description="Helical" evidence="8">
    <location>
        <begin position="510"/>
        <end position="530"/>
    </location>
</feature>
<evidence type="ECO:0000256" key="6">
    <source>
        <dbReference type="RuleBase" id="RU000716"/>
    </source>
</evidence>
<dbReference type="InterPro" id="IPR007627">
    <property type="entry name" value="RNA_pol_sigma70_r2"/>
</dbReference>
<keyword evidence="4 6" id="KW-0238">DNA-binding</keyword>
<evidence type="ECO:0000256" key="3">
    <source>
        <dbReference type="ARBA" id="ARBA00023082"/>
    </source>
</evidence>
<keyword evidence="8" id="KW-0812">Transmembrane</keyword>
<protein>
    <recommendedName>
        <fullName evidence="6">RNA polymerase sigma factor</fullName>
    </recommendedName>
</protein>
<evidence type="ECO:0000256" key="5">
    <source>
        <dbReference type="ARBA" id="ARBA00023163"/>
    </source>
</evidence>
<evidence type="ECO:0000256" key="1">
    <source>
        <dbReference type="ARBA" id="ARBA00010641"/>
    </source>
</evidence>
<dbReference type="InterPro" id="IPR000838">
    <property type="entry name" value="RNA_pol_sigma70_ECF_CS"/>
</dbReference>
<evidence type="ECO:0000259" key="10">
    <source>
        <dbReference type="Pfam" id="PF08281"/>
    </source>
</evidence>
<feature type="transmembrane region" description="Helical" evidence="8">
    <location>
        <begin position="406"/>
        <end position="427"/>
    </location>
</feature>
<dbReference type="Pfam" id="PF04542">
    <property type="entry name" value="Sigma70_r2"/>
    <property type="match status" value="1"/>
</dbReference>
<feature type="coiled-coil region" evidence="7">
    <location>
        <begin position="93"/>
        <end position="127"/>
    </location>
</feature>
<dbReference type="InterPro" id="IPR039425">
    <property type="entry name" value="RNA_pol_sigma-70-like"/>
</dbReference>
<evidence type="ECO:0000313" key="11">
    <source>
        <dbReference type="EMBL" id="MFC3123156.1"/>
    </source>
</evidence>
<feature type="transmembrane region" description="Helical" evidence="8">
    <location>
        <begin position="369"/>
        <end position="386"/>
    </location>
</feature>